<dbReference type="EMBL" id="GBXM01077836">
    <property type="protein sequence ID" value="JAH30741.1"/>
    <property type="molecule type" value="Transcribed_RNA"/>
</dbReference>
<reference evidence="2" key="2">
    <citation type="journal article" date="2015" name="Fish Shellfish Immunol.">
        <title>Early steps in the European eel (Anguilla anguilla)-Vibrio vulnificus interaction in the gills: Role of the RtxA13 toxin.</title>
        <authorList>
            <person name="Callol A."/>
            <person name="Pajuelo D."/>
            <person name="Ebbesson L."/>
            <person name="Teles M."/>
            <person name="MacKenzie S."/>
            <person name="Amaro C."/>
        </authorList>
    </citation>
    <scope>NUCLEOTIDE SEQUENCE</scope>
</reference>
<sequence length="44" mass="5061">MMIFFSFLFFIKINSGFKICGATARPPYGNDCMSNPFSFFNSYT</sequence>
<name>A0A0E9RQZ6_ANGAN</name>
<evidence type="ECO:0000313" key="2">
    <source>
        <dbReference type="EMBL" id="JAH31621.1"/>
    </source>
</evidence>
<organism evidence="2">
    <name type="scientific">Anguilla anguilla</name>
    <name type="common">European freshwater eel</name>
    <name type="synonym">Muraena anguilla</name>
    <dbReference type="NCBI Taxonomy" id="7936"/>
    <lineage>
        <taxon>Eukaryota</taxon>
        <taxon>Metazoa</taxon>
        <taxon>Chordata</taxon>
        <taxon>Craniata</taxon>
        <taxon>Vertebrata</taxon>
        <taxon>Euteleostomi</taxon>
        <taxon>Actinopterygii</taxon>
        <taxon>Neopterygii</taxon>
        <taxon>Teleostei</taxon>
        <taxon>Anguilliformes</taxon>
        <taxon>Anguillidae</taxon>
        <taxon>Anguilla</taxon>
    </lineage>
</organism>
<reference evidence="2" key="1">
    <citation type="submission" date="2014-11" db="EMBL/GenBank/DDBJ databases">
        <authorList>
            <person name="Amaro Gonzalez C."/>
        </authorList>
    </citation>
    <scope>NUCLEOTIDE SEQUENCE</scope>
</reference>
<proteinExistence type="predicted"/>
<dbReference type="AlphaFoldDB" id="A0A0E9RQZ6"/>
<protein>
    <recommendedName>
        <fullName evidence="3">Sema domain-containing protein</fullName>
    </recommendedName>
</protein>
<keyword evidence="1" id="KW-0732">Signal</keyword>
<evidence type="ECO:0000256" key="1">
    <source>
        <dbReference type="SAM" id="SignalP"/>
    </source>
</evidence>
<accession>A0A0E9RQZ6</accession>
<dbReference type="EMBL" id="GBXM01076956">
    <property type="protein sequence ID" value="JAH31621.1"/>
    <property type="molecule type" value="Transcribed_RNA"/>
</dbReference>
<feature type="signal peptide" evidence="1">
    <location>
        <begin position="1"/>
        <end position="16"/>
    </location>
</feature>
<evidence type="ECO:0008006" key="3">
    <source>
        <dbReference type="Google" id="ProtNLM"/>
    </source>
</evidence>
<dbReference type="EMBL" id="GBXM01070086">
    <property type="protein sequence ID" value="JAH38491.1"/>
    <property type="molecule type" value="Transcribed_RNA"/>
</dbReference>
<feature type="chain" id="PRO_5007401388" description="Sema domain-containing protein" evidence="1">
    <location>
        <begin position="17"/>
        <end position="44"/>
    </location>
</feature>